<proteinExistence type="predicted"/>
<keyword evidence="2" id="KW-1185">Reference proteome</keyword>
<name>I4EKK7_9BACT</name>
<sequence>MAEPDPHAGSRDRIMVDPLLGNNGQYVGNMWGNLLKFAAYVRPVLKLPVRAILHVSGQ</sequence>
<organism evidence="1 2">
    <name type="scientific">Nitrolancea hollandica Lb</name>
    <dbReference type="NCBI Taxonomy" id="1129897"/>
    <lineage>
        <taxon>Bacteria</taxon>
        <taxon>Pseudomonadati</taxon>
        <taxon>Thermomicrobiota</taxon>
        <taxon>Thermomicrobia</taxon>
        <taxon>Sphaerobacterales</taxon>
        <taxon>Sphaerobacterineae</taxon>
        <taxon>Sphaerobacteraceae</taxon>
        <taxon>Nitrolancea</taxon>
    </lineage>
</organism>
<dbReference type="Proteomes" id="UP000004221">
    <property type="component" value="Unassembled WGS sequence"/>
</dbReference>
<dbReference type="AlphaFoldDB" id="I4EKK7"/>
<accession>I4EKK7</accession>
<gene>
    <name evidence="1" type="ORF">NITHO_4670006</name>
</gene>
<evidence type="ECO:0000313" key="1">
    <source>
        <dbReference type="EMBL" id="CCF85219.1"/>
    </source>
</evidence>
<evidence type="ECO:0000313" key="2">
    <source>
        <dbReference type="Proteomes" id="UP000004221"/>
    </source>
</evidence>
<dbReference type="EMBL" id="CAGS01000409">
    <property type="protein sequence ID" value="CCF85219.1"/>
    <property type="molecule type" value="Genomic_DNA"/>
</dbReference>
<comment type="caution">
    <text evidence="1">The sequence shown here is derived from an EMBL/GenBank/DDBJ whole genome shotgun (WGS) entry which is preliminary data.</text>
</comment>
<protein>
    <submittedName>
        <fullName evidence="1">Uncharacterized protein</fullName>
    </submittedName>
</protein>
<reference evidence="1 2" key="1">
    <citation type="journal article" date="2012" name="ISME J.">
        <title>Nitrification expanded: discovery, physiology and genomics of a nitrite-oxidizing bacterium from the phylum Chloroflexi.</title>
        <authorList>
            <person name="Sorokin D.Y."/>
            <person name="Lucker S."/>
            <person name="Vejmelkova D."/>
            <person name="Kostrikina N.A."/>
            <person name="Kleerebezem R."/>
            <person name="Rijpstra W.I."/>
            <person name="Damste J.S."/>
            <person name="Le Paslier D."/>
            <person name="Muyzer G."/>
            <person name="Wagner M."/>
            <person name="van Loosdrecht M.C."/>
            <person name="Daims H."/>
        </authorList>
    </citation>
    <scope>NUCLEOTIDE SEQUENCE [LARGE SCALE GENOMIC DNA]</scope>
    <source>
        <strain evidence="2">none</strain>
    </source>
</reference>